<evidence type="ECO:0000256" key="1">
    <source>
        <dbReference type="ARBA" id="ARBA00006180"/>
    </source>
</evidence>
<protein>
    <submittedName>
        <fullName evidence="3">Serine threonine- phosphatase 6 regulatory subunit 1 isoform X1</fullName>
    </submittedName>
</protein>
<keyword evidence="4" id="KW-1185">Reference proteome</keyword>
<feature type="region of interest" description="Disordered" evidence="2">
    <location>
        <begin position="839"/>
        <end position="928"/>
    </location>
</feature>
<dbReference type="PANTHER" id="PTHR12634">
    <property type="entry name" value="SIT4 YEAST -ASSOCIATING PROTEIN-RELATED"/>
    <property type="match status" value="1"/>
</dbReference>
<evidence type="ECO:0000313" key="3">
    <source>
        <dbReference type="EMBL" id="CAH2319193.1"/>
    </source>
</evidence>
<organism evidence="3 4">
    <name type="scientific">Pelobates cultripes</name>
    <name type="common">Western spadefoot toad</name>
    <dbReference type="NCBI Taxonomy" id="61616"/>
    <lineage>
        <taxon>Eukaryota</taxon>
        <taxon>Metazoa</taxon>
        <taxon>Chordata</taxon>
        <taxon>Craniata</taxon>
        <taxon>Vertebrata</taxon>
        <taxon>Euteleostomi</taxon>
        <taxon>Amphibia</taxon>
        <taxon>Batrachia</taxon>
        <taxon>Anura</taxon>
        <taxon>Pelobatoidea</taxon>
        <taxon>Pelobatidae</taxon>
        <taxon>Pelobates</taxon>
    </lineage>
</organism>
<comment type="similarity">
    <text evidence="1">Belongs to the SAPS family.</text>
</comment>
<sequence length="928" mass="104618">MFWKFDLHTSSHVDTLLEREDVTLFELLDEEDVLQECKVVNRKLVDFLVQPQHMEELVTCITEEPPDDVDEKMRYKYPSVSCEILTADVSQINDALGEDESLLKRLYDFLQNNESLNPLLASFFSKVMGILINRKTEQIIAFLRKKDDFVSLLLQHIGTSAIMDLLLRLLTCVEQPRLRQDVFNWLNEEKIVQRLIEMIHPSKDDNQHSNASQSLCDIIRLSREQMIQIQDSPEPDQLLATLEKQETIEQLLSNMFEGEHNESVIVHGIQVLLTLLEPRRPRAELGGLSGFYCNLEGQLEINPPGMDSSSNTQASLDTLLAIKQHLCDFHKLLVDPPTKYSLQTTWGVLDPPLGNTRLHVVKLLASAINANNKALNQELIDLDTLNVILDLYFKYVYNNFLHSQVELCINTILNSAPIEETNETDEQVNPLVKYLLQKCRLFHRTLSAWEENEKEQSEGGRRKGFMGHLTKIANALVQSSEKGPNVNLVIQLIKDLTEEEQEKWDNFISGSLTDTNKKNTVDLVNTRNMHSSSDDDESDLKEFTFPQEAVLQQAFVDYQMQEMTSAFIDHFGFNDEEFGEQEESVNAHFRQLKSAPFDKTANITFSLNADEESPNSNLFEICYKERIQQFDDDEDEGSDGEDIWQEKEMRFSSGTMQSTGTRSCGSTDSEDSRDSDEEEEDSGGGDGTNPNPGDALPATSEENSWTATFESMPTDVSSSPLISSADTGSSLWDKTAPGASSEEGWAVFTDISAEMSSQESTQKEKPADVENLIPQEDYKNKVSKEEITSITSTSFGNSQESLEPTHCSVVDMDTVPVNSHGKSGDGSECRLTWNGEIEESMTQGKPKTETHVRVEDTAPSTSTMDNKGEPKLQSLELPNDTIDKNSIETHLQDNRESSSLHSTTQNEVQWPSVPDRQTPECSPADNLN</sequence>
<dbReference type="Proteomes" id="UP001295444">
    <property type="component" value="Chromosome 10"/>
</dbReference>
<feature type="compositionally biased region" description="Polar residues" evidence="2">
    <location>
        <begin position="652"/>
        <end position="664"/>
    </location>
</feature>
<dbReference type="GO" id="GO:0019903">
    <property type="term" value="F:protein phosphatase binding"/>
    <property type="evidence" value="ECO:0007669"/>
    <property type="project" value="InterPro"/>
</dbReference>
<feature type="compositionally biased region" description="Basic and acidic residues" evidence="2">
    <location>
        <begin position="881"/>
        <end position="898"/>
    </location>
</feature>
<gene>
    <name evidence="3" type="ORF">PECUL_23A029817</name>
</gene>
<name>A0AAD1WQN9_PELCU</name>
<feature type="region of interest" description="Disordered" evidence="2">
    <location>
        <begin position="648"/>
        <end position="780"/>
    </location>
</feature>
<dbReference type="Pfam" id="PF04499">
    <property type="entry name" value="SAPS"/>
    <property type="match status" value="1"/>
</dbReference>
<dbReference type="EMBL" id="OW240921">
    <property type="protein sequence ID" value="CAH2319193.1"/>
    <property type="molecule type" value="Genomic_DNA"/>
</dbReference>
<feature type="compositionally biased region" description="Basic and acidic residues" evidence="2">
    <location>
        <begin position="846"/>
        <end position="856"/>
    </location>
</feature>
<feature type="compositionally biased region" description="Polar residues" evidence="2">
    <location>
        <begin position="700"/>
        <end position="732"/>
    </location>
</feature>
<dbReference type="GO" id="GO:0005829">
    <property type="term" value="C:cytosol"/>
    <property type="evidence" value="ECO:0007669"/>
    <property type="project" value="TreeGrafter"/>
</dbReference>
<dbReference type="GO" id="GO:0005634">
    <property type="term" value="C:nucleus"/>
    <property type="evidence" value="ECO:0007669"/>
    <property type="project" value="TreeGrafter"/>
</dbReference>
<evidence type="ECO:0000256" key="2">
    <source>
        <dbReference type="SAM" id="MobiDB-lite"/>
    </source>
</evidence>
<dbReference type="PANTHER" id="PTHR12634:SF13">
    <property type="entry name" value="SERINE_THREONINE-PROTEIN PHOSPHATASE 6 REGULATORY SUBUNIT 1"/>
    <property type="match status" value="1"/>
</dbReference>
<dbReference type="GO" id="GO:0019888">
    <property type="term" value="F:protein phosphatase regulator activity"/>
    <property type="evidence" value="ECO:0007669"/>
    <property type="project" value="TreeGrafter"/>
</dbReference>
<dbReference type="AlphaFoldDB" id="A0AAD1WQN9"/>
<dbReference type="InterPro" id="IPR007587">
    <property type="entry name" value="SAPS"/>
</dbReference>
<reference evidence="3" key="1">
    <citation type="submission" date="2022-03" db="EMBL/GenBank/DDBJ databases">
        <authorList>
            <person name="Alioto T."/>
            <person name="Alioto T."/>
            <person name="Gomez Garrido J."/>
        </authorList>
    </citation>
    <scope>NUCLEOTIDE SEQUENCE</scope>
</reference>
<accession>A0AAD1WQN9</accession>
<proteinExistence type="inferred from homology"/>
<evidence type="ECO:0000313" key="4">
    <source>
        <dbReference type="Proteomes" id="UP001295444"/>
    </source>
</evidence>
<feature type="compositionally biased region" description="Acidic residues" evidence="2">
    <location>
        <begin position="668"/>
        <end position="683"/>
    </location>
</feature>
<feature type="compositionally biased region" description="Polar residues" evidence="2">
    <location>
        <begin position="899"/>
        <end position="909"/>
    </location>
</feature>